<sequence>MPGSTPGRVRRVTAVLAAAALAVTLPQSAHAAGTPDDDPVGAATATAPAPADRATEDRLAEEASLENAEIPPGPLTFGAEALSAVEDAAAEAAGSASCGISAEEATALSVAPIWPEIVTGEMATPSPMTLSRFDNQEGLYDPAGRDGLFFNPGVGLWQMDSAGFGSNNTAGEAIDSHWVSDVVVPYIVDKYCDSLNGGSDAPTARASSWSDWNACSEGDCETAYWRGFNDGITADPDVDRYGGAQPRTCEFDGGTYDCLFVDIADVQGADWWTAPDAGRSPLPHPFYVLRDDSGESTQEVRVFLGEDSGHGTDVTVTRPFGGDARDSLTWTDDQGLCDTTEGRGAC</sequence>
<protein>
    <submittedName>
        <fullName evidence="3">Uncharacterized protein</fullName>
    </submittedName>
</protein>
<evidence type="ECO:0000256" key="1">
    <source>
        <dbReference type="SAM" id="MobiDB-lite"/>
    </source>
</evidence>
<evidence type="ECO:0000313" key="4">
    <source>
        <dbReference type="Proteomes" id="UP000806528"/>
    </source>
</evidence>
<dbReference type="RefSeq" id="WP_193121500.1">
    <property type="nucleotide sequence ID" value="NZ_JADBGI010000006.1"/>
</dbReference>
<comment type="caution">
    <text evidence="3">The sequence shown here is derived from an EMBL/GenBank/DDBJ whole genome shotgun (WGS) entry which is preliminary data.</text>
</comment>
<dbReference type="EMBL" id="JADBGI010000006">
    <property type="protein sequence ID" value="MBE2998873.1"/>
    <property type="molecule type" value="Genomic_DNA"/>
</dbReference>
<gene>
    <name evidence="3" type="ORF">IDM40_09165</name>
</gene>
<accession>A0ABR9P4V3</accession>
<feature type="signal peptide" evidence="2">
    <location>
        <begin position="1"/>
        <end position="31"/>
    </location>
</feature>
<feature type="region of interest" description="Disordered" evidence="1">
    <location>
        <begin position="28"/>
        <end position="55"/>
    </location>
</feature>
<keyword evidence="2" id="KW-0732">Signal</keyword>
<keyword evidence="4" id="KW-1185">Reference proteome</keyword>
<feature type="compositionally biased region" description="Low complexity" evidence="1">
    <location>
        <begin position="40"/>
        <end position="52"/>
    </location>
</feature>
<proteinExistence type="predicted"/>
<evidence type="ECO:0000313" key="3">
    <source>
        <dbReference type="EMBL" id="MBE2998873.1"/>
    </source>
</evidence>
<evidence type="ECO:0000256" key="2">
    <source>
        <dbReference type="SAM" id="SignalP"/>
    </source>
</evidence>
<dbReference type="Proteomes" id="UP000806528">
    <property type="component" value="Unassembled WGS sequence"/>
</dbReference>
<name>A0ABR9P4V3_9ACTN</name>
<organism evidence="3 4">
    <name type="scientific">Nocardiopsis coralli</name>
    <dbReference type="NCBI Taxonomy" id="2772213"/>
    <lineage>
        <taxon>Bacteria</taxon>
        <taxon>Bacillati</taxon>
        <taxon>Actinomycetota</taxon>
        <taxon>Actinomycetes</taxon>
        <taxon>Streptosporangiales</taxon>
        <taxon>Nocardiopsidaceae</taxon>
        <taxon>Nocardiopsis</taxon>
    </lineage>
</organism>
<feature type="chain" id="PRO_5046305141" evidence="2">
    <location>
        <begin position="32"/>
        <end position="346"/>
    </location>
</feature>
<reference evidence="3 4" key="1">
    <citation type="submission" date="2020-09" db="EMBL/GenBank/DDBJ databases">
        <title>Diversity and distribution of actinomycetes associated with coral in the coast of Hainan.</title>
        <authorList>
            <person name="Li F."/>
        </authorList>
    </citation>
    <scope>NUCLEOTIDE SEQUENCE [LARGE SCALE GENOMIC DNA]</scope>
    <source>
        <strain evidence="3 4">HNM0947</strain>
    </source>
</reference>